<dbReference type="EMBL" id="JAHRIQ010023370">
    <property type="protein sequence ID" value="MEQ2227964.1"/>
    <property type="molecule type" value="Genomic_DNA"/>
</dbReference>
<organism evidence="2 3">
    <name type="scientific">Ilyodon furcidens</name>
    <name type="common">goldbreast splitfin</name>
    <dbReference type="NCBI Taxonomy" id="33524"/>
    <lineage>
        <taxon>Eukaryota</taxon>
        <taxon>Metazoa</taxon>
        <taxon>Chordata</taxon>
        <taxon>Craniata</taxon>
        <taxon>Vertebrata</taxon>
        <taxon>Euteleostomi</taxon>
        <taxon>Actinopterygii</taxon>
        <taxon>Neopterygii</taxon>
        <taxon>Teleostei</taxon>
        <taxon>Neoteleostei</taxon>
        <taxon>Acanthomorphata</taxon>
        <taxon>Ovalentaria</taxon>
        <taxon>Atherinomorphae</taxon>
        <taxon>Cyprinodontiformes</taxon>
        <taxon>Goodeidae</taxon>
        <taxon>Ilyodon</taxon>
    </lineage>
</organism>
<name>A0ABV0T565_9TELE</name>
<feature type="region of interest" description="Disordered" evidence="1">
    <location>
        <begin position="1"/>
        <end position="129"/>
    </location>
</feature>
<feature type="compositionally biased region" description="Low complexity" evidence="1">
    <location>
        <begin position="71"/>
        <end position="82"/>
    </location>
</feature>
<keyword evidence="3" id="KW-1185">Reference proteome</keyword>
<protein>
    <submittedName>
        <fullName evidence="2">Uncharacterized protein</fullName>
    </submittedName>
</protein>
<comment type="caution">
    <text evidence="2">The sequence shown here is derived from an EMBL/GenBank/DDBJ whole genome shotgun (WGS) entry which is preliminary data.</text>
</comment>
<evidence type="ECO:0000256" key="1">
    <source>
        <dbReference type="SAM" id="MobiDB-lite"/>
    </source>
</evidence>
<evidence type="ECO:0000313" key="2">
    <source>
        <dbReference type="EMBL" id="MEQ2227964.1"/>
    </source>
</evidence>
<feature type="compositionally biased region" description="Pro residues" evidence="1">
    <location>
        <begin position="50"/>
        <end position="60"/>
    </location>
</feature>
<proteinExistence type="predicted"/>
<dbReference type="Proteomes" id="UP001482620">
    <property type="component" value="Unassembled WGS sequence"/>
</dbReference>
<sequence>MPIGAQRIPCIPQPAQHTAGNHRLPDGGPLLQHVAQAPTQTTPHQGRQPPAGPPMAPSSPTPRRHPDPRQRQPQHQELQQVRSHPGNQTQIHPHQPGAEAGQTRGHNGPWANLSARSCSTPTPPPTPPC</sequence>
<accession>A0ABV0T565</accession>
<reference evidence="2 3" key="1">
    <citation type="submission" date="2021-06" db="EMBL/GenBank/DDBJ databases">
        <authorList>
            <person name="Palmer J.M."/>
        </authorList>
    </citation>
    <scope>NUCLEOTIDE SEQUENCE [LARGE SCALE GENOMIC DNA]</scope>
    <source>
        <strain evidence="3">if_2019</strain>
        <tissue evidence="2">Muscle</tissue>
    </source>
</reference>
<gene>
    <name evidence="2" type="ORF">ILYODFUR_003792</name>
</gene>
<evidence type="ECO:0000313" key="3">
    <source>
        <dbReference type="Proteomes" id="UP001482620"/>
    </source>
</evidence>